<feature type="signal peptide" evidence="2">
    <location>
        <begin position="1"/>
        <end position="16"/>
    </location>
</feature>
<keyword evidence="1" id="KW-0472">Membrane</keyword>
<dbReference type="EMBL" id="HBGT01006936">
    <property type="protein sequence ID" value="CAD9395288.1"/>
    <property type="molecule type" value="Transcribed_RNA"/>
</dbReference>
<protein>
    <recommendedName>
        <fullName evidence="4">EamA domain-containing protein</fullName>
    </recommendedName>
</protein>
<keyword evidence="2" id="KW-0732">Signal</keyword>
<name>A0A7S2FJ68_9STRA</name>
<feature type="transmembrane region" description="Helical" evidence="1">
    <location>
        <begin position="214"/>
        <end position="239"/>
    </location>
</feature>
<feature type="transmembrane region" description="Helical" evidence="1">
    <location>
        <begin position="186"/>
        <end position="208"/>
    </location>
</feature>
<keyword evidence="1" id="KW-0812">Transmembrane</keyword>
<feature type="transmembrane region" description="Helical" evidence="1">
    <location>
        <begin position="251"/>
        <end position="276"/>
    </location>
</feature>
<accession>A0A7S2FJ68</accession>
<feature type="transmembrane region" description="Helical" evidence="1">
    <location>
        <begin position="93"/>
        <end position="112"/>
    </location>
</feature>
<reference evidence="3" key="1">
    <citation type="submission" date="2021-01" db="EMBL/GenBank/DDBJ databases">
        <authorList>
            <person name="Corre E."/>
            <person name="Pelletier E."/>
            <person name="Niang G."/>
            <person name="Scheremetjew M."/>
            <person name="Finn R."/>
            <person name="Kale V."/>
            <person name="Holt S."/>
            <person name="Cochrane G."/>
            <person name="Meng A."/>
            <person name="Brown T."/>
            <person name="Cohen L."/>
        </authorList>
    </citation>
    <scope>NUCLEOTIDE SEQUENCE</scope>
    <source>
        <strain evidence="3">RCC1693</strain>
    </source>
</reference>
<organism evidence="3">
    <name type="scientific">Florenciella parvula</name>
    <dbReference type="NCBI Taxonomy" id="236787"/>
    <lineage>
        <taxon>Eukaryota</taxon>
        <taxon>Sar</taxon>
        <taxon>Stramenopiles</taxon>
        <taxon>Ochrophyta</taxon>
        <taxon>Dictyochophyceae</taxon>
        <taxon>Florenciellales</taxon>
        <taxon>Florenciella</taxon>
    </lineage>
</organism>
<feature type="transmembrane region" description="Helical" evidence="1">
    <location>
        <begin position="316"/>
        <end position="338"/>
    </location>
</feature>
<evidence type="ECO:0000313" key="3">
    <source>
        <dbReference type="EMBL" id="CAD9395288.1"/>
    </source>
</evidence>
<dbReference type="AlphaFoldDB" id="A0A7S2FJ68"/>
<keyword evidence="1" id="KW-1133">Transmembrane helix</keyword>
<feature type="transmembrane region" description="Helical" evidence="1">
    <location>
        <begin position="40"/>
        <end position="57"/>
    </location>
</feature>
<evidence type="ECO:0000256" key="2">
    <source>
        <dbReference type="SAM" id="SignalP"/>
    </source>
</evidence>
<proteinExistence type="predicted"/>
<evidence type="ECO:0008006" key="4">
    <source>
        <dbReference type="Google" id="ProtNLM"/>
    </source>
</evidence>
<feature type="transmembrane region" description="Helical" evidence="1">
    <location>
        <begin position="69"/>
        <end position="87"/>
    </location>
</feature>
<feature type="transmembrane region" description="Helical" evidence="1">
    <location>
        <begin position="282"/>
        <end position="304"/>
    </location>
</feature>
<evidence type="ECO:0000256" key="1">
    <source>
        <dbReference type="SAM" id="Phobius"/>
    </source>
</evidence>
<gene>
    <name evidence="3" type="ORF">FPAR1323_LOCUS3756</name>
</gene>
<sequence>MSGILMLEVLCQPAFAGDYAGLRDAVVQETTRTGTSTAIFMGLMAGGCVGFSNFMLAASMPMAGLTRSLPVFNGAAVVTGVSLNYALEGNPHPETLVIGVVLILVAIILTFVSRNAPDAPCAPRGLAKEALGSVHILSYTNLTTLAPQNISERGMEELPLNSDPGSSSEDLEECVKCIPGGPVVQGLILCAISGSIDGCWSVFATGASMRGLDHYVACFYMCLGFLVPLFTCELLLFCSNPAKFIAECRRLTLGSFLMTALCGFLNIFGIITYYAATSTISATVAFAIFLCTPLVSISIGVRCFRELNDEPRAKHVLVFTILALYVVAILVISANALISGTDD</sequence>
<feature type="chain" id="PRO_5031180203" description="EamA domain-containing protein" evidence="2">
    <location>
        <begin position="17"/>
        <end position="343"/>
    </location>
</feature>